<dbReference type="InterPro" id="IPR034683">
    <property type="entry name" value="IspD/TarI"/>
</dbReference>
<evidence type="ECO:0000256" key="3">
    <source>
        <dbReference type="ARBA" id="ARBA00009789"/>
    </source>
</evidence>
<dbReference type="SUPFAM" id="SSF53448">
    <property type="entry name" value="Nucleotide-diphospho-sugar transferases"/>
    <property type="match status" value="1"/>
</dbReference>
<comment type="function">
    <text evidence="7">Catalyzes the formation of 4-diphosphocytidyl-2-C-methyl-D-erythritol from CTP and 2-C-methyl-D-erythritol 4-phosphate (MEP).</text>
</comment>
<dbReference type="GO" id="GO:0016779">
    <property type="term" value="F:nucleotidyltransferase activity"/>
    <property type="evidence" value="ECO:0007669"/>
    <property type="project" value="UniProtKB-KW"/>
</dbReference>
<proteinExistence type="inferred from homology"/>
<dbReference type="PANTHER" id="PTHR32125">
    <property type="entry name" value="2-C-METHYL-D-ERYTHRITOL 4-PHOSPHATE CYTIDYLYLTRANSFERASE, CHLOROPLASTIC"/>
    <property type="match status" value="1"/>
</dbReference>
<keyword evidence="5 7" id="KW-0548">Nucleotidyltransferase</keyword>
<feature type="site" description="Positions MEP for the nucleophilic attack" evidence="7">
    <location>
        <position position="191"/>
    </location>
</feature>
<dbReference type="HAMAP" id="MF_00108">
    <property type="entry name" value="IspD"/>
    <property type="match status" value="1"/>
</dbReference>
<dbReference type="Proteomes" id="UP001265700">
    <property type="component" value="Unassembled WGS sequence"/>
</dbReference>
<sequence>MQPKQYQPLAGKPMVLHTLAAFDSVARLHTRLLVVAPGDDTLGVPPAGVTVQACGGASRAHSVFNGLDALRRMGADPLDWVLVHDAARCLLTPDQVNALMDACWEDPVGGLLALPLPDTLKSSADGRVAATVDRSDKWLAQTPQMFRLGALHSAMALYLDRDFAGVTDESSAMEMAGHHPLLVRGSAQNFKVTYPEDFSLAEAVIRSRT</sequence>
<feature type="site" description="Transition state stabilizer" evidence="7">
    <location>
        <position position="4"/>
    </location>
</feature>
<evidence type="ECO:0000256" key="1">
    <source>
        <dbReference type="ARBA" id="ARBA00001282"/>
    </source>
</evidence>
<dbReference type="CDD" id="cd02516">
    <property type="entry name" value="CDP-ME_synthetase"/>
    <property type="match status" value="1"/>
</dbReference>
<evidence type="ECO:0000256" key="2">
    <source>
        <dbReference type="ARBA" id="ARBA00004787"/>
    </source>
</evidence>
<comment type="caution">
    <text evidence="7">Lacks conserved residue(s) required for the propagation of feature annotation.</text>
</comment>
<protein>
    <recommendedName>
        <fullName evidence="7">2-C-methyl-D-erythritol 4-phosphate cytidylyltransferase</fullName>
        <ecNumber evidence="7">2.7.7.60</ecNumber>
    </recommendedName>
    <alternativeName>
        <fullName evidence="7">4-diphosphocytidyl-2C-methyl-D-erythritol synthase</fullName>
    </alternativeName>
    <alternativeName>
        <fullName evidence="7">MEP cytidylyltransferase</fullName>
        <shortName evidence="7">MCT</shortName>
    </alternativeName>
</protein>
<evidence type="ECO:0000256" key="7">
    <source>
        <dbReference type="HAMAP-Rule" id="MF_00108"/>
    </source>
</evidence>
<dbReference type="NCBIfam" id="TIGR00453">
    <property type="entry name" value="ispD"/>
    <property type="match status" value="1"/>
</dbReference>
<evidence type="ECO:0000313" key="9">
    <source>
        <dbReference type="Proteomes" id="UP001265700"/>
    </source>
</evidence>
<dbReference type="Gene3D" id="3.90.550.10">
    <property type="entry name" value="Spore Coat Polysaccharide Biosynthesis Protein SpsA, Chain A"/>
    <property type="match status" value="1"/>
</dbReference>
<dbReference type="PROSITE" id="PS01295">
    <property type="entry name" value="ISPD"/>
    <property type="match status" value="1"/>
</dbReference>
<feature type="site" description="Positions MEP for the nucleophilic attack" evidence="7">
    <location>
        <position position="134"/>
    </location>
</feature>
<reference evidence="8 9" key="1">
    <citation type="submission" date="2023-07" db="EMBL/GenBank/DDBJ databases">
        <title>Sorghum-associated microbial communities from plants grown in Nebraska, USA.</title>
        <authorList>
            <person name="Schachtman D."/>
        </authorList>
    </citation>
    <scope>NUCLEOTIDE SEQUENCE [LARGE SCALE GENOMIC DNA]</scope>
    <source>
        <strain evidence="8 9">4249</strain>
    </source>
</reference>
<evidence type="ECO:0000313" key="8">
    <source>
        <dbReference type="EMBL" id="MDR7148707.1"/>
    </source>
</evidence>
<evidence type="ECO:0000256" key="6">
    <source>
        <dbReference type="ARBA" id="ARBA00023229"/>
    </source>
</evidence>
<organism evidence="8 9">
    <name type="scientific">Hydrogenophaga palleronii</name>
    <dbReference type="NCBI Taxonomy" id="65655"/>
    <lineage>
        <taxon>Bacteria</taxon>
        <taxon>Pseudomonadati</taxon>
        <taxon>Pseudomonadota</taxon>
        <taxon>Betaproteobacteria</taxon>
        <taxon>Burkholderiales</taxon>
        <taxon>Comamonadaceae</taxon>
        <taxon>Hydrogenophaga</taxon>
    </lineage>
</organism>
<dbReference type="Pfam" id="PF01128">
    <property type="entry name" value="IspD"/>
    <property type="match status" value="1"/>
</dbReference>
<dbReference type="InterPro" id="IPR029044">
    <property type="entry name" value="Nucleotide-diphossugar_trans"/>
</dbReference>
<dbReference type="EC" id="2.7.7.60" evidence="7"/>
<name>A0ABU1WHG3_9BURK</name>
<comment type="similarity">
    <text evidence="3 7">Belongs to the IspD/TarI cytidylyltransferase family. IspD subfamily.</text>
</comment>
<dbReference type="InterPro" id="IPR001228">
    <property type="entry name" value="IspD"/>
</dbReference>
<keyword evidence="4 7" id="KW-0808">Transferase</keyword>
<comment type="caution">
    <text evidence="8">The sequence shown here is derived from an EMBL/GenBank/DDBJ whole genome shotgun (WGS) entry which is preliminary data.</text>
</comment>
<comment type="pathway">
    <text evidence="2 7">Isoprenoid biosynthesis; isopentenyl diphosphate biosynthesis via DXP pathway; isopentenyl diphosphate from 1-deoxy-D-xylulose 5-phosphate: step 2/6.</text>
</comment>
<dbReference type="InterPro" id="IPR018294">
    <property type="entry name" value="ISPD_synthase_CS"/>
</dbReference>
<accession>A0ABU1WHG3</accession>
<evidence type="ECO:0000256" key="5">
    <source>
        <dbReference type="ARBA" id="ARBA00022695"/>
    </source>
</evidence>
<keyword evidence="6 7" id="KW-0414">Isoprene biosynthesis</keyword>
<comment type="catalytic activity">
    <reaction evidence="1 7">
        <text>2-C-methyl-D-erythritol 4-phosphate + CTP + H(+) = 4-CDP-2-C-methyl-D-erythritol + diphosphate</text>
        <dbReference type="Rhea" id="RHEA:13429"/>
        <dbReference type="ChEBI" id="CHEBI:15378"/>
        <dbReference type="ChEBI" id="CHEBI:33019"/>
        <dbReference type="ChEBI" id="CHEBI:37563"/>
        <dbReference type="ChEBI" id="CHEBI:57823"/>
        <dbReference type="ChEBI" id="CHEBI:58262"/>
        <dbReference type="EC" id="2.7.7.60"/>
    </reaction>
</comment>
<dbReference type="PANTHER" id="PTHR32125:SF4">
    <property type="entry name" value="2-C-METHYL-D-ERYTHRITOL 4-PHOSPHATE CYTIDYLYLTRANSFERASE, CHLOROPLASTIC"/>
    <property type="match status" value="1"/>
</dbReference>
<keyword evidence="9" id="KW-1185">Reference proteome</keyword>
<dbReference type="EMBL" id="JAVDWU010000001">
    <property type="protein sequence ID" value="MDR7148707.1"/>
    <property type="molecule type" value="Genomic_DNA"/>
</dbReference>
<evidence type="ECO:0000256" key="4">
    <source>
        <dbReference type="ARBA" id="ARBA00022679"/>
    </source>
</evidence>
<dbReference type="InterPro" id="IPR050088">
    <property type="entry name" value="IspD/TarI_cytidylyltransf_bact"/>
</dbReference>
<gene>
    <name evidence="7" type="primary">ispD</name>
    <name evidence="8" type="ORF">J2W49_000635</name>
</gene>